<dbReference type="AlphaFoldDB" id="A0A2K9LRH7"/>
<accession>A0A2K9LRH7</accession>
<sequence>MLLPGLAAAETDTADTEREEKSREHIEQLDKPLYNPFVERYVLDDLKQLRIDMANQRVQLTQQMLDREHSAIDRAVSYSTNTVTYFFYLIAGATSVLVLVGWSSLREIKERVHTVADDEISKLVAEYEERLRSIESQLNLKTRHIEENREEIELTREIQALWLRAQQDNGPSSKIVIYDQILKLHPDDVEALTYKADAVLELNEPQWAANLCHQALVIDPNNGHAFYQLACAYAALNQKEEAVRFLQSALQVSDSYRVEMITDPALDKLRDFEAFRQLIG</sequence>
<name>A0A2K9LRH7_9GAMM</name>
<dbReference type="SMART" id="SM00028">
    <property type="entry name" value="TPR"/>
    <property type="match status" value="2"/>
</dbReference>
<evidence type="ECO:0000256" key="3">
    <source>
        <dbReference type="SAM" id="Phobius"/>
    </source>
</evidence>
<organism evidence="4 5">
    <name type="scientific">Ketobacter alkanivorans</name>
    <dbReference type="NCBI Taxonomy" id="1917421"/>
    <lineage>
        <taxon>Bacteria</taxon>
        <taxon>Pseudomonadati</taxon>
        <taxon>Pseudomonadota</taxon>
        <taxon>Gammaproteobacteria</taxon>
        <taxon>Pseudomonadales</taxon>
        <taxon>Ketobacteraceae</taxon>
        <taxon>Ketobacter</taxon>
    </lineage>
</organism>
<dbReference type="InterPro" id="IPR019734">
    <property type="entry name" value="TPR_rpt"/>
</dbReference>
<dbReference type="InterPro" id="IPR015374">
    <property type="entry name" value="ChAPs"/>
</dbReference>
<feature type="region of interest" description="Disordered" evidence="2">
    <location>
        <begin position="1"/>
        <end position="26"/>
    </location>
</feature>
<reference evidence="5" key="1">
    <citation type="submission" date="2017-08" db="EMBL/GenBank/DDBJ databases">
        <title>Direct submision.</title>
        <authorList>
            <person name="Kim S.-J."/>
            <person name="Rhee S.-K."/>
        </authorList>
    </citation>
    <scope>NUCLEOTIDE SEQUENCE [LARGE SCALE GENOMIC DNA]</scope>
    <source>
        <strain evidence="5">GI5</strain>
    </source>
</reference>
<proteinExistence type="predicted"/>
<dbReference type="InterPro" id="IPR011990">
    <property type="entry name" value="TPR-like_helical_dom_sf"/>
</dbReference>
<dbReference type="PROSITE" id="PS50005">
    <property type="entry name" value="TPR"/>
    <property type="match status" value="1"/>
</dbReference>
<evidence type="ECO:0000256" key="2">
    <source>
        <dbReference type="SAM" id="MobiDB-lite"/>
    </source>
</evidence>
<feature type="repeat" description="TPR" evidence="1">
    <location>
        <begin position="223"/>
        <end position="256"/>
    </location>
</feature>
<dbReference type="NCBIfam" id="NF047558">
    <property type="entry name" value="TPR_END_plus"/>
    <property type="match status" value="1"/>
</dbReference>
<protein>
    <submittedName>
        <fullName evidence="4">Uncharacterized protein</fullName>
    </submittedName>
</protein>
<feature type="compositionally biased region" description="Basic and acidic residues" evidence="2">
    <location>
        <begin position="15"/>
        <end position="26"/>
    </location>
</feature>
<dbReference type="EMBL" id="CP022684">
    <property type="protein sequence ID" value="AUM14892.1"/>
    <property type="molecule type" value="Genomic_DNA"/>
</dbReference>
<keyword evidence="3" id="KW-0812">Transmembrane</keyword>
<evidence type="ECO:0000313" key="5">
    <source>
        <dbReference type="Proteomes" id="UP000235116"/>
    </source>
</evidence>
<feature type="transmembrane region" description="Helical" evidence="3">
    <location>
        <begin position="85"/>
        <end position="105"/>
    </location>
</feature>
<dbReference type="Pfam" id="PF09295">
    <property type="entry name" value="ChAPs"/>
    <property type="match status" value="1"/>
</dbReference>
<keyword evidence="1" id="KW-0802">TPR repeat</keyword>
<dbReference type="SUPFAM" id="SSF48452">
    <property type="entry name" value="TPR-like"/>
    <property type="match status" value="1"/>
</dbReference>
<evidence type="ECO:0000313" key="4">
    <source>
        <dbReference type="EMBL" id="AUM14892.1"/>
    </source>
</evidence>
<keyword evidence="3" id="KW-0472">Membrane</keyword>
<evidence type="ECO:0000256" key="1">
    <source>
        <dbReference type="PROSITE-ProRule" id="PRU00339"/>
    </source>
</evidence>
<keyword evidence="3" id="KW-1133">Transmembrane helix</keyword>
<dbReference type="Gene3D" id="1.25.40.10">
    <property type="entry name" value="Tetratricopeptide repeat domain"/>
    <property type="match status" value="1"/>
</dbReference>
<dbReference type="KEGG" id="kak:Kalk_09065"/>
<keyword evidence="5" id="KW-1185">Reference proteome</keyword>
<gene>
    <name evidence="4" type="ORF">Kalk_09065</name>
</gene>
<dbReference type="Proteomes" id="UP000235116">
    <property type="component" value="Chromosome"/>
</dbReference>